<evidence type="ECO:0000313" key="4">
    <source>
        <dbReference type="Proteomes" id="UP000013520"/>
    </source>
</evidence>
<dbReference type="InterPro" id="IPR007161">
    <property type="entry name" value="DUF364"/>
</dbReference>
<proteinExistence type="predicted"/>
<accession>R4KD41</accession>
<keyword evidence="4" id="KW-1185">Reference proteome</keyword>
<dbReference type="RefSeq" id="WP_006523955.1">
    <property type="nucleotide sequence ID" value="NC_021184.1"/>
</dbReference>
<dbReference type="STRING" id="767817.Desgi_1614"/>
<dbReference type="Proteomes" id="UP000013520">
    <property type="component" value="Chromosome"/>
</dbReference>
<dbReference type="Pfam" id="PF04016">
    <property type="entry name" value="DUF364"/>
    <property type="match status" value="1"/>
</dbReference>
<evidence type="ECO:0000313" key="3">
    <source>
        <dbReference type="EMBL" id="AGL01093.1"/>
    </source>
</evidence>
<sequence>MPVLEDIISTLDDDAAVKEVRIGPFWTAVVSQRCGLASSMFAHGHHQRVPAPDAGKLTEKTAWELVQEVNSESDMMRCIACSAINSILQVDLNRCVEINAGSVLMKKAGNKKVAIVGHFPFIEKIRQVASSLWVLEKRPIEGDEPAEKASEIIPQADIVAITGTALINGTMDDLLSYCRKSSFVMVLGPTTPISTVWFDYGVDMVLGSVVTNVEDALKKISEGAIFRQLKDCVRLLAIKR</sequence>
<feature type="domain" description="Putative heavy-metal chelation" evidence="1">
    <location>
        <begin position="105"/>
        <end position="232"/>
    </location>
</feature>
<dbReference type="eggNOG" id="COG2014">
    <property type="taxonomic scope" value="Bacteria"/>
</dbReference>
<dbReference type="HOGENOM" id="CLU_076326_0_1_9"/>
<evidence type="ECO:0008006" key="5">
    <source>
        <dbReference type="Google" id="ProtNLM"/>
    </source>
</evidence>
<dbReference type="AlphaFoldDB" id="R4KD41"/>
<feature type="domain" description="DUF4213" evidence="2">
    <location>
        <begin position="5"/>
        <end position="87"/>
    </location>
</feature>
<dbReference type="OrthoDB" id="5387051at2"/>
<dbReference type="InterPro" id="IPR025251">
    <property type="entry name" value="DUF4213"/>
</dbReference>
<reference evidence="3 4" key="1">
    <citation type="submission" date="2012-01" db="EMBL/GenBank/DDBJ databases">
        <title>Complete sequence of Desulfotomaculum gibsoniae DSM 7213.</title>
        <authorList>
            <consortium name="US DOE Joint Genome Institute"/>
            <person name="Lucas S."/>
            <person name="Han J."/>
            <person name="Lapidus A."/>
            <person name="Cheng J.-F."/>
            <person name="Goodwin L."/>
            <person name="Pitluck S."/>
            <person name="Peters L."/>
            <person name="Ovchinnikova G."/>
            <person name="Teshima H."/>
            <person name="Detter J.C."/>
            <person name="Han C."/>
            <person name="Tapia R."/>
            <person name="Land M."/>
            <person name="Hauser L."/>
            <person name="Kyrpides N."/>
            <person name="Ivanova N."/>
            <person name="Pagani I."/>
            <person name="Parshina S."/>
            <person name="Plugge C."/>
            <person name="Muyzer G."/>
            <person name="Kuever J."/>
            <person name="Ivanova A."/>
            <person name="Nazina T."/>
            <person name="Klenk H.-P."/>
            <person name="Brambilla E."/>
            <person name="Spring S."/>
            <person name="Stams A.F."/>
            <person name="Woyke T."/>
        </authorList>
    </citation>
    <scope>NUCLEOTIDE SEQUENCE [LARGE SCALE GENOMIC DNA]</scope>
    <source>
        <strain evidence="3 4">DSM 7213</strain>
    </source>
</reference>
<organism evidence="3 4">
    <name type="scientific">Desulfoscipio gibsoniae DSM 7213</name>
    <dbReference type="NCBI Taxonomy" id="767817"/>
    <lineage>
        <taxon>Bacteria</taxon>
        <taxon>Bacillati</taxon>
        <taxon>Bacillota</taxon>
        <taxon>Clostridia</taxon>
        <taxon>Eubacteriales</taxon>
        <taxon>Desulfallaceae</taxon>
        <taxon>Desulfoscipio</taxon>
    </lineage>
</organism>
<dbReference type="Gene3D" id="3.30.390.100">
    <property type="match status" value="1"/>
</dbReference>
<protein>
    <recommendedName>
        <fullName evidence="5">Heavy-metal chelation domain-containing protein</fullName>
    </recommendedName>
</protein>
<evidence type="ECO:0000259" key="2">
    <source>
        <dbReference type="Pfam" id="PF13938"/>
    </source>
</evidence>
<dbReference type="Gene3D" id="3.40.50.11590">
    <property type="match status" value="1"/>
</dbReference>
<dbReference type="Pfam" id="PF13938">
    <property type="entry name" value="DUF4213"/>
    <property type="match status" value="1"/>
</dbReference>
<dbReference type="SUPFAM" id="SSF159713">
    <property type="entry name" value="Dhaf3308-like"/>
    <property type="match status" value="1"/>
</dbReference>
<name>R4KD41_9FIRM</name>
<dbReference type="KEGG" id="dgi:Desgi_1614"/>
<evidence type="ECO:0000259" key="1">
    <source>
        <dbReference type="Pfam" id="PF04016"/>
    </source>
</evidence>
<gene>
    <name evidence="3" type="ORF">Desgi_1614</name>
</gene>
<dbReference type="EMBL" id="CP003273">
    <property type="protein sequence ID" value="AGL01093.1"/>
    <property type="molecule type" value="Genomic_DNA"/>
</dbReference>